<dbReference type="Gene3D" id="3.20.20.80">
    <property type="entry name" value="Glycosidases"/>
    <property type="match status" value="1"/>
</dbReference>
<dbReference type="Gene3D" id="2.60.120.560">
    <property type="entry name" value="Exo-inulinase, domain 1"/>
    <property type="match status" value="1"/>
</dbReference>
<organism evidence="1 2">
    <name type="scientific">Desertihabitans brevis</name>
    <dbReference type="NCBI Taxonomy" id="2268447"/>
    <lineage>
        <taxon>Bacteria</taxon>
        <taxon>Bacillati</taxon>
        <taxon>Actinomycetota</taxon>
        <taxon>Actinomycetes</taxon>
        <taxon>Propionibacteriales</taxon>
        <taxon>Propionibacteriaceae</taxon>
        <taxon>Desertihabitans</taxon>
    </lineage>
</organism>
<accession>A0A367YZA3</accession>
<reference evidence="1 2" key="1">
    <citation type="submission" date="2018-07" db="EMBL/GenBank/DDBJ databases">
        <title>Desertimonas flava gen. nov. sp. nov.</title>
        <authorList>
            <person name="Liu S."/>
        </authorList>
    </citation>
    <scope>NUCLEOTIDE SEQUENCE [LARGE SCALE GENOMIC DNA]</scope>
    <source>
        <strain evidence="1 2">16Sb5-5</strain>
    </source>
</reference>
<dbReference type="RefSeq" id="WP_114125823.1">
    <property type="nucleotide sequence ID" value="NZ_QOUI01000003.1"/>
</dbReference>
<dbReference type="PROSITE" id="PS51318">
    <property type="entry name" value="TAT"/>
    <property type="match status" value="1"/>
</dbReference>
<comment type="caution">
    <text evidence="1">The sequence shown here is derived from an EMBL/GenBank/DDBJ whole genome shotgun (WGS) entry which is preliminary data.</text>
</comment>
<proteinExistence type="predicted"/>
<gene>
    <name evidence="1" type="ORF">DT076_06380</name>
</gene>
<evidence type="ECO:0000313" key="2">
    <source>
        <dbReference type="Proteomes" id="UP000252770"/>
    </source>
</evidence>
<evidence type="ECO:0000313" key="1">
    <source>
        <dbReference type="EMBL" id="RCK70281.1"/>
    </source>
</evidence>
<dbReference type="Proteomes" id="UP000252770">
    <property type="component" value="Unassembled WGS sequence"/>
</dbReference>
<name>A0A367YZA3_9ACTN</name>
<dbReference type="InterPro" id="IPR017853">
    <property type="entry name" value="GH"/>
</dbReference>
<protein>
    <recommendedName>
        <fullName evidence="3">Glycoside hydrolase family 42 N-terminal domain-containing protein</fullName>
    </recommendedName>
</protein>
<evidence type="ECO:0008006" key="3">
    <source>
        <dbReference type="Google" id="ProtNLM"/>
    </source>
</evidence>
<dbReference type="EMBL" id="QOUI01000003">
    <property type="protein sequence ID" value="RCK70281.1"/>
    <property type="molecule type" value="Genomic_DNA"/>
</dbReference>
<dbReference type="AlphaFoldDB" id="A0A367YZA3"/>
<keyword evidence="2" id="KW-1185">Reference proteome</keyword>
<sequence length="625" mass="67150">MTDHPVSRKGFLGLGAALGGALGVPASGWAAAAPAHARTPQPTATGTGGPLLDGSRFPIGVFWPPPPLETTVERYQQMADAGFTYLHTGNYGWADVQIATWSLRTADQVGLKVLVDDPDIRWLTRSVSISEDGGPFTLTRAEAETKLREIIARYRPVRWWEVTDGRLLITGGTGDGSIGISRDSAGWTDYTLSFSTSPRATGAGGYAQSGWAFRARDERNAYVWLLNNQSGPGNLTKAVFVDGAPRVTVVPLGFDVVAGETYRVETVVEGDTFTTSVNGRVVDTTTDTTFASGGVGFRQAGGESAYYDDVRVVDAGGRLLLAEDFSGGLGQWDVPDGGGFDSFAGIHLYDEPTVPKLADLGALADIIRSIDPDVLPYINHFPGFDYRAAVEQTSPEVLSFDRYPILSSGEDVGYFQNWADVRAAALPTGIPTWAFVQSVGYTAHAVPTKADLLWQINISLAYGCKGIQYFTYWTPDPARGENFHDGIVLVDGTLTPLYEATQEVNTTWLQQVGLQVLPLTSTAVQAANLASVPGGLEPFEADDEIAELTGDALVLGRFDGPDGRHLLLVNHSRTEDARGVLRWGPAVQRASAFDPASERYRSRGRAPFRVDLGPGEATLLRLETA</sequence>
<dbReference type="SUPFAM" id="SSF51445">
    <property type="entry name" value="(Trans)glycosidases"/>
    <property type="match status" value="1"/>
</dbReference>
<dbReference type="InterPro" id="IPR006311">
    <property type="entry name" value="TAT_signal"/>
</dbReference>